<evidence type="ECO:0000313" key="1">
    <source>
        <dbReference type="EMBL" id="KUM48192.1"/>
    </source>
</evidence>
<keyword evidence="1" id="KW-0496">Mitochondrion</keyword>
<accession>A0A101LZH1</accession>
<gene>
    <name evidence="1" type="ORF">ABT39_MTgene5189</name>
</gene>
<comment type="caution">
    <text evidence="1">The sequence shown here is derived from an EMBL/GenBank/DDBJ whole genome shotgun (WGS) entry which is preliminary data.</text>
</comment>
<protein>
    <submittedName>
        <fullName evidence="1">Uncharacterized protein</fullName>
    </submittedName>
</protein>
<dbReference type="AlphaFoldDB" id="A0A101LZH1"/>
<name>A0A101LZH1_PICGL</name>
<reference evidence="1" key="1">
    <citation type="journal article" date="2015" name="Genome Biol. Evol.">
        <title>Organellar Genomes of White Spruce (Picea glauca): Assembly and Annotation.</title>
        <authorList>
            <person name="Jackman S.D."/>
            <person name="Warren R.L."/>
            <person name="Gibb E.A."/>
            <person name="Vandervalk B.P."/>
            <person name="Mohamadi H."/>
            <person name="Chu J."/>
            <person name="Raymond A."/>
            <person name="Pleasance S."/>
            <person name="Coope R."/>
            <person name="Wildung M.R."/>
            <person name="Ritland C.E."/>
            <person name="Bousquet J."/>
            <person name="Jones S.J."/>
            <person name="Bohlmann J."/>
            <person name="Birol I."/>
        </authorList>
    </citation>
    <scope>NUCLEOTIDE SEQUENCE [LARGE SCALE GENOMIC DNA]</scope>
    <source>
        <tissue evidence="1">Flushing bud</tissue>
    </source>
</reference>
<organism evidence="1">
    <name type="scientific">Picea glauca</name>
    <name type="common">White spruce</name>
    <name type="synonym">Pinus glauca</name>
    <dbReference type="NCBI Taxonomy" id="3330"/>
    <lineage>
        <taxon>Eukaryota</taxon>
        <taxon>Viridiplantae</taxon>
        <taxon>Streptophyta</taxon>
        <taxon>Embryophyta</taxon>
        <taxon>Tracheophyta</taxon>
        <taxon>Spermatophyta</taxon>
        <taxon>Pinopsida</taxon>
        <taxon>Pinidae</taxon>
        <taxon>Conifers I</taxon>
        <taxon>Pinales</taxon>
        <taxon>Pinaceae</taxon>
        <taxon>Picea</taxon>
    </lineage>
</organism>
<geneLocation type="mitochondrion" evidence="1"/>
<proteinExistence type="predicted"/>
<dbReference type="EMBL" id="LKAM01000006">
    <property type="protein sequence ID" value="KUM48192.1"/>
    <property type="molecule type" value="Genomic_DNA"/>
</dbReference>
<sequence length="70" mass="7234">MGSAFVSSPSRSTATFYASNYAGSRSNAIGDSFYGLTSTSSGFRIYVAGGYDVSTSAFTWSTEPITGSCS</sequence>